<keyword evidence="4" id="KW-1185">Reference proteome</keyword>
<organism evidence="3 4">
    <name type="scientific">Bondarzewia mesenterica</name>
    <dbReference type="NCBI Taxonomy" id="1095465"/>
    <lineage>
        <taxon>Eukaryota</taxon>
        <taxon>Fungi</taxon>
        <taxon>Dikarya</taxon>
        <taxon>Basidiomycota</taxon>
        <taxon>Agaricomycotina</taxon>
        <taxon>Agaricomycetes</taxon>
        <taxon>Russulales</taxon>
        <taxon>Bondarzewiaceae</taxon>
        <taxon>Bondarzewia</taxon>
    </lineage>
</organism>
<dbReference type="GO" id="GO:0015074">
    <property type="term" value="P:DNA integration"/>
    <property type="evidence" value="ECO:0007669"/>
    <property type="project" value="InterPro"/>
</dbReference>
<reference evidence="3 4" key="1">
    <citation type="submission" date="2019-02" db="EMBL/GenBank/DDBJ databases">
        <title>Genome sequencing of the rare red list fungi Bondarzewia mesenterica.</title>
        <authorList>
            <person name="Buettner E."/>
            <person name="Kellner H."/>
        </authorList>
    </citation>
    <scope>NUCLEOTIDE SEQUENCE [LARGE SCALE GENOMIC DNA]</scope>
    <source>
        <strain evidence="3 4">DSM 108281</strain>
    </source>
</reference>
<dbReference type="SUPFAM" id="SSF56672">
    <property type="entry name" value="DNA/RNA polymerases"/>
    <property type="match status" value="1"/>
</dbReference>
<feature type="compositionally biased region" description="Basic and acidic residues" evidence="2">
    <location>
        <begin position="360"/>
        <end position="370"/>
    </location>
</feature>
<sequence length="1295" mass="146461">MPTSTQLPRSSTFHSRDSSPTRSQPTSTFASDSTGSELSGKCFEIVQGFRAGKITRTSAIIELQSTIMQENFSKEKFEQSFGAYLDILDNFERQQSSALTTGSGAVRVGESAAPARPNESNGGEPIGRRNENGGRSPQRVDERRGSVVLAKRRITDVEHDTDSDDDDAGGPSHRRRVNLELCPWLIEEKGVEKPLSESLEQTQIMLANFSSDPKFVKASIVNSAGCPPFPDAEWLHIVSGKAVDLDQVLTAFSSATYSAVHKEKIGGVEFSLPSAVPTKTIQGQGDWITCWNEVVRAYRFVFPHRLIELNNYYDHISRQFTAVHPSFHGRIIQYDKALSMTSDCSGPPASEQEWSVPPAERVKETPELSDRGQPASAGMKGAAHLTVERAVTSTSASNADRHNMLLASVPPEIGSNELPSPRHRRSFIWSDSSLSFTPSAMYSEHASPLPSPPHNELQHTAALKTISDHPHLFEIITPINVPHFENLLATHPNCPFVNSVLKGLREGFWPAADTSDPSYPETWDNSSRVLREISQVEFARHHISEEEDSGRFSHPFGTELLPGMYSMPFGVVPKPNSEKFRMVIDHSAEPFSLNSMIPPHQSTAQLDDIHDLGRCLRRAHRAYQGLPITLFKSDVSHAYRCIPMHPLWQLKQVITFEGQRRVDRCNIIGNRKGGDLWCAFMSLVLWITVTILDLSDLLAYVDDTFSWELEGRLTWYGPYGQFFPEKQARLLVLWDELGIPHERTKQVFGSPLVIIGFEVDTRLMKVSLMRQRCDELVEEIRRFAHRTRGTHRRPLREFRRLAGWISWALNVFPLLRPGLCLLYRKISNKIHPHQLVEVSVALSRELEWLALHIEQSDGIFFFTSVAWNVKDADVIIYGDASLEGLGFWAPRFASGFQSPLPRVVDKLQGKIFFFEALTVVCALQWASTILPCPSRVLIFSDNTNTVDFFDTLRAKPLYNAMLCFTVDLLIRTCIDLRVLHIPVSPSSRQPLREAWTKERLERERAIAIGFSLERSTRSAYTSSLNSYISFCRLHDFPLDLTSDTLSFYVVYMCHHIQPRSVETYLSGICNQLEPFFPHVRAVRKSSLVVRSLRGCKKRMGSNLSQKRPLMRTDLTSLLAHYAESSNHDDLLFLALLTSGFHALMRVGELVWPDNHDHRDWRKVILRQSIRILPNGFEFYLPYQKADRLFEGNRIIVASLSTADDPVQPFLRYLCSRDSIHAHLPQLWTRTDGSVPTRTWFIRRLREHFPADIAGHSLRSGGATALAEDGVAPEFIQRAGRWSSDAFERQRCLQSV</sequence>
<dbReference type="GO" id="GO:0003677">
    <property type="term" value="F:DNA binding"/>
    <property type="evidence" value="ECO:0007669"/>
    <property type="project" value="InterPro"/>
</dbReference>
<proteinExistence type="predicted"/>
<evidence type="ECO:0000256" key="2">
    <source>
        <dbReference type="SAM" id="MobiDB-lite"/>
    </source>
</evidence>
<dbReference type="PANTHER" id="PTHR34605:SF3">
    <property type="entry name" value="P CELL-TYPE AGGLUTINATION PROTEIN MAP4-LIKE-RELATED"/>
    <property type="match status" value="1"/>
</dbReference>
<dbReference type="Gene3D" id="1.10.443.10">
    <property type="entry name" value="Intergrase catalytic core"/>
    <property type="match status" value="1"/>
</dbReference>
<dbReference type="SUPFAM" id="SSF56349">
    <property type="entry name" value="DNA breaking-rejoining enzymes"/>
    <property type="match status" value="1"/>
</dbReference>
<dbReference type="InterPro" id="IPR013762">
    <property type="entry name" value="Integrase-like_cat_sf"/>
</dbReference>
<gene>
    <name evidence="3" type="ORF">EW146_g10010</name>
</gene>
<evidence type="ECO:0000256" key="1">
    <source>
        <dbReference type="ARBA" id="ARBA00023172"/>
    </source>
</evidence>
<feature type="compositionally biased region" description="Basic and acidic residues" evidence="2">
    <location>
        <begin position="126"/>
        <end position="145"/>
    </location>
</feature>
<accession>A0A4S4L2L8</accession>
<evidence type="ECO:0000313" key="3">
    <source>
        <dbReference type="EMBL" id="THH05031.1"/>
    </source>
</evidence>
<protein>
    <recommendedName>
        <fullName evidence="5">Reverse transcriptase domain-containing protein</fullName>
    </recommendedName>
</protein>
<feature type="compositionally biased region" description="Polar residues" evidence="2">
    <location>
        <begin position="1"/>
        <end position="13"/>
    </location>
</feature>
<feature type="region of interest" description="Disordered" evidence="2">
    <location>
        <begin position="99"/>
        <end position="174"/>
    </location>
</feature>
<name>A0A4S4L2L8_9AGAM</name>
<dbReference type="InterPro" id="IPR043502">
    <property type="entry name" value="DNA/RNA_pol_sf"/>
</dbReference>
<dbReference type="SUPFAM" id="SSF47823">
    <property type="entry name" value="lambda integrase-like, N-terminal domain"/>
    <property type="match status" value="1"/>
</dbReference>
<dbReference type="InterPro" id="IPR052925">
    <property type="entry name" value="Phage_Integrase-like_Recomb"/>
</dbReference>
<dbReference type="EMBL" id="SGPL01001063">
    <property type="protein sequence ID" value="THH05031.1"/>
    <property type="molecule type" value="Genomic_DNA"/>
</dbReference>
<feature type="compositionally biased region" description="Polar residues" evidence="2">
    <location>
        <begin position="20"/>
        <end position="36"/>
    </location>
</feature>
<comment type="caution">
    <text evidence="3">The sequence shown here is derived from an EMBL/GenBank/DDBJ whole genome shotgun (WGS) entry which is preliminary data.</text>
</comment>
<evidence type="ECO:0000313" key="4">
    <source>
        <dbReference type="Proteomes" id="UP000310158"/>
    </source>
</evidence>
<dbReference type="OrthoDB" id="3248529at2759"/>
<feature type="region of interest" description="Disordered" evidence="2">
    <location>
        <begin position="342"/>
        <end position="377"/>
    </location>
</feature>
<feature type="region of interest" description="Disordered" evidence="2">
    <location>
        <begin position="1"/>
        <end position="36"/>
    </location>
</feature>
<evidence type="ECO:0008006" key="5">
    <source>
        <dbReference type="Google" id="ProtNLM"/>
    </source>
</evidence>
<dbReference type="PANTHER" id="PTHR34605">
    <property type="entry name" value="PHAGE_INTEGRASE DOMAIN-CONTAINING PROTEIN"/>
    <property type="match status" value="1"/>
</dbReference>
<dbReference type="InterPro" id="IPR011010">
    <property type="entry name" value="DNA_brk_join_enz"/>
</dbReference>
<dbReference type="Proteomes" id="UP000310158">
    <property type="component" value="Unassembled WGS sequence"/>
</dbReference>
<keyword evidence="1" id="KW-0233">DNA recombination</keyword>
<dbReference type="GO" id="GO:0006310">
    <property type="term" value="P:DNA recombination"/>
    <property type="evidence" value="ECO:0007669"/>
    <property type="project" value="UniProtKB-KW"/>
</dbReference>